<gene>
    <name evidence="2" type="ORF">Q7C36_021679</name>
</gene>
<feature type="compositionally biased region" description="Basic and acidic residues" evidence="1">
    <location>
        <begin position="8"/>
        <end position="30"/>
    </location>
</feature>
<protein>
    <submittedName>
        <fullName evidence="2">Uncharacterized protein</fullName>
    </submittedName>
</protein>
<dbReference type="EMBL" id="JAVHJS010000024">
    <property type="protein sequence ID" value="KAK2817746.1"/>
    <property type="molecule type" value="Genomic_DNA"/>
</dbReference>
<evidence type="ECO:0000313" key="2">
    <source>
        <dbReference type="EMBL" id="KAK2817746.1"/>
    </source>
</evidence>
<accession>A0AA88LPB5</accession>
<feature type="region of interest" description="Disordered" evidence="1">
    <location>
        <begin position="1"/>
        <end position="30"/>
    </location>
</feature>
<sequence>MTDGETEQCARAEHAPAGDTRETGGAREDSAHLPYPSLAPVVFFCLQQGTRPRSWCLSLILSDFIWSRIQVVIVHQDQLAHYQRRAHQDLEYRRVRDRPSWIQVFLLNPRQLLVEHKVLFPETLNQDHVVDYGVDEQYSSH</sequence>
<reference evidence="2" key="1">
    <citation type="submission" date="2023-08" db="EMBL/GenBank/DDBJ databases">
        <title>Pelteobagrus vachellii genome.</title>
        <authorList>
            <person name="Liu H."/>
        </authorList>
    </citation>
    <scope>NUCLEOTIDE SEQUENCE</scope>
    <source>
        <strain evidence="2">PRFRI_2022a</strain>
        <tissue evidence="2">Muscle</tissue>
    </source>
</reference>
<comment type="caution">
    <text evidence="2">The sequence shown here is derived from an EMBL/GenBank/DDBJ whole genome shotgun (WGS) entry which is preliminary data.</text>
</comment>
<name>A0AA88LPB5_TACVA</name>
<keyword evidence="3" id="KW-1185">Reference proteome</keyword>
<proteinExistence type="predicted"/>
<organism evidence="2 3">
    <name type="scientific">Tachysurus vachellii</name>
    <name type="common">Darkbarbel catfish</name>
    <name type="synonym">Pelteobagrus vachellii</name>
    <dbReference type="NCBI Taxonomy" id="175792"/>
    <lineage>
        <taxon>Eukaryota</taxon>
        <taxon>Metazoa</taxon>
        <taxon>Chordata</taxon>
        <taxon>Craniata</taxon>
        <taxon>Vertebrata</taxon>
        <taxon>Euteleostomi</taxon>
        <taxon>Actinopterygii</taxon>
        <taxon>Neopterygii</taxon>
        <taxon>Teleostei</taxon>
        <taxon>Ostariophysi</taxon>
        <taxon>Siluriformes</taxon>
        <taxon>Bagridae</taxon>
        <taxon>Tachysurus</taxon>
    </lineage>
</organism>
<dbReference type="AlphaFoldDB" id="A0AA88LPB5"/>
<evidence type="ECO:0000313" key="3">
    <source>
        <dbReference type="Proteomes" id="UP001187315"/>
    </source>
</evidence>
<evidence type="ECO:0000256" key="1">
    <source>
        <dbReference type="SAM" id="MobiDB-lite"/>
    </source>
</evidence>
<dbReference type="Proteomes" id="UP001187315">
    <property type="component" value="Unassembled WGS sequence"/>
</dbReference>